<dbReference type="InterPro" id="IPR001387">
    <property type="entry name" value="Cro/C1-type_HTH"/>
</dbReference>
<dbReference type="AlphaFoldDB" id="A0A1G7HZ04"/>
<sequence length="91" mass="10558">MDRKNQYYPQSIPHPGNTLREKLDEMNMGPKEFALRTGKPEKTIITIIKGHSSITPDMAVQFEGITRIPANFWLNYQRNYDKYIARKSGSI</sequence>
<dbReference type="EMBL" id="FNBN01000001">
    <property type="protein sequence ID" value="SDF05364.1"/>
    <property type="molecule type" value="Genomic_DNA"/>
</dbReference>
<dbReference type="GO" id="GO:0003677">
    <property type="term" value="F:DNA binding"/>
    <property type="evidence" value="ECO:0007669"/>
    <property type="project" value="UniProtKB-KW"/>
</dbReference>
<accession>A0A1G7HZ04</accession>
<evidence type="ECO:0000256" key="1">
    <source>
        <dbReference type="ARBA" id="ARBA00023125"/>
    </source>
</evidence>
<reference evidence="2 3" key="1">
    <citation type="submission" date="2016-10" db="EMBL/GenBank/DDBJ databases">
        <authorList>
            <person name="de Groot N.N."/>
        </authorList>
    </citation>
    <scope>NUCLEOTIDE SEQUENCE [LARGE SCALE GENOMIC DNA]</scope>
    <source>
        <strain evidence="2 3">DSM 527</strain>
    </source>
</reference>
<dbReference type="InterPro" id="IPR013430">
    <property type="entry name" value="Toxin_antidote_HigA"/>
</dbReference>
<dbReference type="STRING" id="104663.SAMN04488121_101644"/>
<dbReference type="OrthoDB" id="9796786at2"/>
<name>A0A1G7HZ04_CHIFI</name>
<protein>
    <submittedName>
        <fullName evidence="2">Addiction module antidote protein, HigA family</fullName>
    </submittedName>
</protein>
<dbReference type="Gene3D" id="1.10.260.40">
    <property type="entry name" value="lambda repressor-like DNA-binding domains"/>
    <property type="match status" value="1"/>
</dbReference>
<dbReference type="InterPro" id="IPR010982">
    <property type="entry name" value="Lambda_DNA-bd_dom_sf"/>
</dbReference>
<dbReference type="PANTHER" id="PTHR36924">
    <property type="entry name" value="ANTITOXIN HIGA-1"/>
    <property type="match status" value="1"/>
</dbReference>
<dbReference type="NCBIfam" id="TIGR02607">
    <property type="entry name" value="antidote_HigA"/>
    <property type="match status" value="1"/>
</dbReference>
<dbReference type="CDD" id="cd00093">
    <property type="entry name" value="HTH_XRE"/>
    <property type="match status" value="1"/>
</dbReference>
<evidence type="ECO:0000313" key="3">
    <source>
        <dbReference type="Proteomes" id="UP000199045"/>
    </source>
</evidence>
<dbReference type="Proteomes" id="UP000199045">
    <property type="component" value="Unassembled WGS sequence"/>
</dbReference>
<proteinExistence type="predicted"/>
<evidence type="ECO:0000313" key="2">
    <source>
        <dbReference type="EMBL" id="SDF05364.1"/>
    </source>
</evidence>
<dbReference type="PANTHER" id="PTHR36924:SF1">
    <property type="entry name" value="ANTITOXIN HIGA-1"/>
    <property type="match status" value="1"/>
</dbReference>
<dbReference type="RefSeq" id="WP_089828779.1">
    <property type="nucleotide sequence ID" value="NZ_FNBN01000001.1"/>
</dbReference>
<dbReference type="SUPFAM" id="SSF47413">
    <property type="entry name" value="lambda repressor-like DNA-binding domains"/>
    <property type="match status" value="1"/>
</dbReference>
<gene>
    <name evidence="2" type="ORF">SAMN04488121_101644</name>
</gene>
<keyword evidence="1" id="KW-0238">DNA-binding</keyword>
<organism evidence="2 3">
    <name type="scientific">Chitinophaga filiformis</name>
    <name type="common">Myxococcus filiformis</name>
    <name type="synonym">Flexibacter filiformis</name>
    <dbReference type="NCBI Taxonomy" id="104663"/>
    <lineage>
        <taxon>Bacteria</taxon>
        <taxon>Pseudomonadati</taxon>
        <taxon>Bacteroidota</taxon>
        <taxon>Chitinophagia</taxon>
        <taxon>Chitinophagales</taxon>
        <taxon>Chitinophagaceae</taxon>
        <taxon>Chitinophaga</taxon>
    </lineage>
</organism>